<sequence>MGQPSAIEVKEQFSSPSNVSGYDADFEKNDKPGSTVLKTTKDGIPLHPQPSDDPDDPLNWSFAQKHAALFVLAMESLVIKFSNTLVAPGAHTLAAQFGTAASTASYIGSAPSVLYAFAPFLWIPLSHRVGRRPVLLASHLVALLAAIGVGRAQSYSQALGCRMLMGFGGSAGLCISTAGISDMFFLHEKGTRLGLNGMLFVVAPYVGGLAGGAIQQNKQLGWRWAMYIAAIVYAVQLIAQFLLVPETIYDKDAAAAEPAEAKKTLYRRLGFRTPAPPPEDTWLKTFQMPFTMFAYPAVVLPSFWAAVCIMTEVGNTAGLSLNFGSGTRFNFTVAQVGYCFIAGLIGSALGEVCAGPLCDLVAKRSLRKNEEWVPEKVLKLFISGLATTSTGLLIYGFTLEYVKPSQWAAPLTGLGLFVFGQEIVVTVLLTYMAECYPGRTVECTIVFQFFLNLLCFPPPFFTPQWIKQSPGAKVPYIVYAVLPIVFFPLCVGMFMWRGEAIRRRGAVLFFWKRKC</sequence>
<evidence type="ECO:0000256" key="3">
    <source>
        <dbReference type="ARBA" id="ARBA00022989"/>
    </source>
</evidence>
<accession>A0A167MHJ5</accession>
<keyword evidence="3 6" id="KW-1133">Transmembrane helix</keyword>
<comment type="caution">
    <text evidence="8">The sequence shown here is derived from an EMBL/GenBank/DDBJ whole genome shotgun (WGS) entry which is preliminary data.</text>
</comment>
<feature type="transmembrane region" description="Helical" evidence="6">
    <location>
        <begin position="224"/>
        <end position="244"/>
    </location>
</feature>
<feature type="transmembrane region" description="Helical" evidence="6">
    <location>
        <begin position="164"/>
        <end position="186"/>
    </location>
</feature>
<feature type="transmembrane region" description="Helical" evidence="6">
    <location>
        <begin position="293"/>
        <end position="313"/>
    </location>
</feature>
<gene>
    <name evidence="8" type="ORF">SPI_08985</name>
</gene>
<dbReference type="InterPro" id="IPR020846">
    <property type="entry name" value="MFS_dom"/>
</dbReference>
<dbReference type="AlphaFoldDB" id="A0A167MHJ5"/>
<feature type="transmembrane region" description="Helical" evidence="6">
    <location>
        <begin position="333"/>
        <end position="357"/>
    </location>
</feature>
<dbReference type="PANTHER" id="PTHR23502:SF34">
    <property type="entry name" value="PROTEIN HOL1"/>
    <property type="match status" value="1"/>
</dbReference>
<dbReference type="SUPFAM" id="SSF103473">
    <property type="entry name" value="MFS general substrate transporter"/>
    <property type="match status" value="1"/>
</dbReference>
<dbReference type="GO" id="GO:0005886">
    <property type="term" value="C:plasma membrane"/>
    <property type="evidence" value="ECO:0007669"/>
    <property type="project" value="TreeGrafter"/>
</dbReference>
<dbReference type="Pfam" id="PF07690">
    <property type="entry name" value="MFS_1"/>
    <property type="match status" value="1"/>
</dbReference>
<protein>
    <submittedName>
        <fullName evidence="8">Ankyrin repeat-containing protein</fullName>
    </submittedName>
</protein>
<feature type="transmembrane region" description="Helical" evidence="6">
    <location>
        <begin position="443"/>
        <end position="461"/>
    </location>
</feature>
<evidence type="ECO:0000256" key="2">
    <source>
        <dbReference type="ARBA" id="ARBA00022692"/>
    </source>
</evidence>
<dbReference type="GO" id="GO:0022857">
    <property type="term" value="F:transmembrane transporter activity"/>
    <property type="evidence" value="ECO:0007669"/>
    <property type="project" value="InterPro"/>
</dbReference>
<evidence type="ECO:0000313" key="8">
    <source>
        <dbReference type="EMBL" id="OAA54366.1"/>
    </source>
</evidence>
<feature type="transmembrane region" description="Helical" evidence="6">
    <location>
        <begin position="134"/>
        <end position="152"/>
    </location>
</feature>
<keyword evidence="4 6" id="KW-0472">Membrane</keyword>
<dbReference type="InterPro" id="IPR036259">
    <property type="entry name" value="MFS_trans_sf"/>
</dbReference>
<evidence type="ECO:0000256" key="6">
    <source>
        <dbReference type="SAM" id="Phobius"/>
    </source>
</evidence>
<evidence type="ECO:0000256" key="1">
    <source>
        <dbReference type="ARBA" id="ARBA00004141"/>
    </source>
</evidence>
<feature type="transmembrane region" description="Helical" evidence="6">
    <location>
        <begin position="103"/>
        <end position="122"/>
    </location>
</feature>
<feature type="transmembrane region" description="Helical" evidence="6">
    <location>
        <begin position="377"/>
        <end position="395"/>
    </location>
</feature>
<evidence type="ECO:0000259" key="7">
    <source>
        <dbReference type="PROSITE" id="PS50850"/>
    </source>
</evidence>
<feature type="domain" description="Major facilitator superfamily (MFS) profile" evidence="7">
    <location>
        <begin position="68"/>
        <end position="515"/>
    </location>
</feature>
<reference evidence="8 9" key="1">
    <citation type="journal article" date="2016" name="Genome Biol. Evol.">
        <title>Divergent and convergent evolution of fungal pathogenicity.</title>
        <authorList>
            <person name="Shang Y."/>
            <person name="Xiao G."/>
            <person name="Zheng P."/>
            <person name="Cen K."/>
            <person name="Zhan S."/>
            <person name="Wang C."/>
        </authorList>
    </citation>
    <scope>NUCLEOTIDE SEQUENCE [LARGE SCALE GENOMIC DNA]</scope>
    <source>
        <strain evidence="8 9">RCEF 264</strain>
    </source>
</reference>
<comment type="subcellular location">
    <subcellularLocation>
        <location evidence="1">Membrane</location>
        <topology evidence="1">Multi-pass membrane protein</topology>
    </subcellularLocation>
</comment>
<dbReference type="PANTHER" id="PTHR23502">
    <property type="entry name" value="MAJOR FACILITATOR SUPERFAMILY"/>
    <property type="match status" value="1"/>
</dbReference>
<evidence type="ECO:0000256" key="4">
    <source>
        <dbReference type="ARBA" id="ARBA00023136"/>
    </source>
</evidence>
<feature type="transmembrane region" description="Helical" evidence="6">
    <location>
        <begin position="407"/>
        <end position="431"/>
    </location>
</feature>
<dbReference type="OrthoDB" id="2585655at2759"/>
<evidence type="ECO:0000256" key="5">
    <source>
        <dbReference type="SAM" id="MobiDB-lite"/>
    </source>
</evidence>
<dbReference type="Proteomes" id="UP000076874">
    <property type="component" value="Unassembled WGS sequence"/>
</dbReference>
<feature type="transmembrane region" description="Helical" evidence="6">
    <location>
        <begin position="193"/>
        <end position="212"/>
    </location>
</feature>
<dbReference type="InterPro" id="IPR011701">
    <property type="entry name" value="MFS"/>
</dbReference>
<feature type="region of interest" description="Disordered" evidence="5">
    <location>
        <begin position="1"/>
        <end position="56"/>
    </location>
</feature>
<keyword evidence="9" id="KW-1185">Reference proteome</keyword>
<dbReference type="STRING" id="1081102.A0A167MHJ5"/>
<dbReference type="PROSITE" id="PS50850">
    <property type="entry name" value="MFS"/>
    <property type="match status" value="1"/>
</dbReference>
<keyword evidence="2 6" id="KW-0812">Transmembrane</keyword>
<dbReference type="Gene3D" id="1.20.1250.20">
    <property type="entry name" value="MFS general substrate transporter like domains"/>
    <property type="match status" value="1"/>
</dbReference>
<dbReference type="EMBL" id="AZHD01000024">
    <property type="protein sequence ID" value="OAA54366.1"/>
    <property type="molecule type" value="Genomic_DNA"/>
</dbReference>
<feature type="transmembrane region" description="Helical" evidence="6">
    <location>
        <begin position="476"/>
        <end position="496"/>
    </location>
</feature>
<evidence type="ECO:0000313" key="9">
    <source>
        <dbReference type="Proteomes" id="UP000076874"/>
    </source>
</evidence>
<organism evidence="8 9">
    <name type="scientific">Niveomyces insectorum RCEF 264</name>
    <dbReference type="NCBI Taxonomy" id="1081102"/>
    <lineage>
        <taxon>Eukaryota</taxon>
        <taxon>Fungi</taxon>
        <taxon>Dikarya</taxon>
        <taxon>Ascomycota</taxon>
        <taxon>Pezizomycotina</taxon>
        <taxon>Sordariomycetes</taxon>
        <taxon>Hypocreomycetidae</taxon>
        <taxon>Hypocreales</taxon>
        <taxon>Cordycipitaceae</taxon>
        <taxon>Niveomyces</taxon>
    </lineage>
</organism>
<proteinExistence type="predicted"/>
<name>A0A167MHJ5_9HYPO</name>